<dbReference type="Gene3D" id="3.40.50.300">
    <property type="entry name" value="P-loop containing nucleotide triphosphate hydrolases"/>
    <property type="match status" value="1"/>
</dbReference>
<dbReference type="OrthoDB" id="3038309at2759"/>
<accession>A0A4S8M9W4</accession>
<gene>
    <name evidence="3" type="ORF">K435DRAFT_504195</name>
</gene>
<evidence type="ECO:0000259" key="2">
    <source>
        <dbReference type="PROSITE" id="PS50837"/>
    </source>
</evidence>
<dbReference type="PANTHER" id="PTHR10039">
    <property type="entry name" value="AMELOGENIN"/>
    <property type="match status" value="1"/>
</dbReference>
<keyword evidence="4" id="KW-1185">Reference proteome</keyword>
<name>A0A4S8M9W4_DENBC</name>
<dbReference type="InterPro" id="IPR027417">
    <property type="entry name" value="P-loop_NTPase"/>
</dbReference>
<reference evidence="3 4" key="1">
    <citation type="journal article" date="2019" name="Nat. Ecol. Evol.">
        <title>Megaphylogeny resolves global patterns of mushroom evolution.</title>
        <authorList>
            <person name="Varga T."/>
            <person name="Krizsan K."/>
            <person name="Foldi C."/>
            <person name="Dima B."/>
            <person name="Sanchez-Garcia M."/>
            <person name="Sanchez-Ramirez S."/>
            <person name="Szollosi G.J."/>
            <person name="Szarkandi J.G."/>
            <person name="Papp V."/>
            <person name="Albert L."/>
            <person name="Andreopoulos W."/>
            <person name="Angelini C."/>
            <person name="Antonin V."/>
            <person name="Barry K.W."/>
            <person name="Bougher N.L."/>
            <person name="Buchanan P."/>
            <person name="Buyck B."/>
            <person name="Bense V."/>
            <person name="Catcheside P."/>
            <person name="Chovatia M."/>
            <person name="Cooper J."/>
            <person name="Damon W."/>
            <person name="Desjardin D."/>
            <person name="Finy P."/>
            <person name="Geml J."/>
            <person name="Haridas S."/>
            <person name="Hughes K."/>
            <person name="Justo A."/>
            <person name="Karasinski D."/>
            <person name="Kautmanova I."/>
            <person name="Kiss B."/>
            <person name="Kocsube S."/>
            <person name="Kotiranta H."/>
            <person name="LaButti K.M."/>
            <person name="Lechner B.E."/>
            <person name="Liimatainen K."/>
            <person name="Lipzen A."/>
            <person name="Lukacs Z."/>
            <person name="Mihaltcheva S."/>
            <person name="Morgado L.N."/>
            <person name="Niskanen T."/>
            <person name="Noordeloos M.E."/>
            <person name="Ohm R.A."/>
            <person name="Ortiz-Santana B."/>
            <person name="Ovrebo C."/>
            <person name="Racz N."/>
            <person name="Riley R."/>
            <person name="Savchenko A."/>
            <person name="Shiryaev A."/>
            <person name="Soop K."/>
            <person name="Spirin V."/>
            <person name="Szebenyi C."/>
            <person name="Tomsovsky M."/>
            <person name="Tulloss R.E."/>
            <person name="Uehling J."/>
            <person name="Grigoriev I.V."/>
            <person name="Vagvolgyi C."/>
            <person name="Papp T."/>
            <person name="Martin F.M."/>
            <person name="Miettinen O."/>
            <person name="Hibbett D.S."/>
            <person name="Nagy L.G."/>
        </authorList>
    </citation>
    <scope>NUCLEOTIDE SEQUENCE [LARGE SCALE GENOMIC DNA]</scope>
    <source>
        <strain evidence="3 4">CBS 962.96</strain>
    </source>
</reference>
<protein>
    <recommendedName>
        <fullName evidence="2">NACHT domain-containing protein</fullName>
    </recommendedName>
</protein>
<dbReference type="Proteomes" id="UP000297245">
    <property type="component" value="Unassembled WGS sequence"/>
</dbReference>
<dbReference type="InterPro" id="IPR007111">
    <property type="entry name" value="NACHT_NTPase"/>
</dbReference>
<evidence type="ECO:0000313" key="3">
    <source>
        <dbReference type="EMBL" id="THU99206.1"/>
    </source>
</evidence>
<dbReference type="PROSITE" id="PS50837">
    <property type="entry name" value="NACHT"/>
    <property type="match status" value="1"/>
</dbReference>
<proteinExistence type="predicted"/>
<dbReference type="AlphaFoldDB" id="A0A4S8M9W4"/>
<dbReference type="SUPFAM" id="SSF52540">
    <property type="entry name" value="P-loop containing nucleoside triphosphate hydrolases"/>
    <property type="match status" value="1"/>
</dbReference>
<dbReference type="EMBL" id="ML179123">
    <property type="protein sequence ID" value="THU99206.1"/>
    <property type="molecule type" value="Genomic_DNA"/>
</dbReference>
<dbReference type="InterPro" id="IPR056884">
    <property type="entry name" value="NPHP3-like_N"/>
</dbReference>
<dbReference type="PANTHER" id="PTHR10039:SF17">
    <property type="entry name" value="FUNGAL STAND N-TERMINAL GOODBYE DOMAIN-CONTAINING PROTEIN-RELATED"/>
    <property type="match status" value="1"/>
</dbReference>
<organism evidence="3 4">
    <name type="scientific">Dendrothele bispora (strain CBS 962.96)</name>
    <dbReference type="NCBI Taxonomy" id="1314807"/>
    <lineage>
        <taxon>Eukaryota</taxon>
        <taxon>Fungi</taxon>
        <taxon>Dikarya</taxon>
        <taxon>Basidiomycota</taxon>
        <taxon>Agaricomycotina</taxon>
        <taxon>Agaricomycetes</taxon>
        <taxon>Agaricomycetidae</taxon>
        <taxon>Agaricales</taxon>
        <taxon>Agaricales incertae sedis</taxon>
        <taxon>Dendrothele</taxon>
    </lineage>
</organism>
<feature type="domain" description="NACHT" evidence="2">
    <location>
        <begin position="142"/>
        <end position="298"/>
    </location>
</feature>
<sequence>MLITYQVATQNDFLTETLRNNSNFQNIFDSMVKHSMDCYIFISDFQSRNLVSQMLQFDAGSTIDKYTQVFKDLEARLNGTQITVTAVSLLKVKSEIEEINLDSKLKLLKVRDTLRPKSHCLPGTRRATIRKIMNWTVEGKGSIFWLFGVAGSGKSSLLGTLHNMFVDMSFESRLAAFIRFDRNDYNNAGMFIQTLAYELACFDHRLGQAIVDAVTKNKRIVNVTELSKQLNRLILEPLQKHQQDLQNEGSIVIIVDGLDECTRSDRAETDFHGQLLQLLVDNPFRLFPFVRLVLASRPEEDINAMLAGRKHIAAFPLDTSSDETKEDIKYFLEHKLHEVDKRKPESGFLELCRQKNAVDKLSMRASGLFIWASIVVNFVANYPERLQRILDTDVPKDALQALTPLYRTALESVAGEDGDADIQADIRNVLGRIMATNSSLLTPVILNGPVIGIGSSGALRPDRTTRVLEKLWSLIQKDDRNQHLSLLHKSFDDFLTDKLRSREYYINVKDYVLDWATICTSYFINFLEENIEHPHDGDPGAAFHEFAIVCWNMFLQELTIQDMESRPGLPELLTTMLQKYLQRLMILGPYRRNYVDIDSILPQDLEEKENGSDFAQLIRDSSEFITFDPESWYRNKPGRMLKQFQWLCRKRSSVMYRCYMPAFVAIASGSRRYPDIIAAIEKGTMPPIMDIDSLNVNSPIEILEMPE</sequence>
<evidence type="ECO:0000256" key="1">
    <source>
        <dbReference type="ARBA" id="ARBA00022737"/>
    </source>
</evidence>
<evidence type="ECO:0000313" key="4">
    <source>
        <dbReference type="Proteomes" id="UP000297245"/>
    </source>
</evidence>
<dbReference type="Pfam" id="PF24883">
    <property type="entry name" value="NPHP3_N"/>
    <property type="match status" value="1"/>
</dbReference>
<keyword evidence="1" id="KW-0677">Repeat</keyword>